<evidence type="ECO:0000256" key="5">
    <source>
        <dbReference type="ARBA" id="ARBA00022723"/>
    </source>
</evidence>
<dbReference type="Gene3D" id="1.20.120.1750">
    <property type="match status" value="2"/>
</dbReference>
<dbReference type="Gene3D" id="3.30.40.10">
    <property type="entry name" value="Zinc/RING finger domain, C3HC4 (zinc finger)"/>
    <property type="match status" value="1"/>
</dbReference>
<accession>A0AAE9DP28</accession>
<evidence type="ECO:0000256" key="7">
    <source>
        <dbReference type="ARBA" id="ARBA00022771"/>
    </source>
</evidence>
<organism evidence="12 13">
    <name type="scientific">Caenorhabditis briggsae</name>
    <dbReference type="NCBI Taxonomy" id="6238"/>
    <lineage>
        <taxon>Eukaryota</taxon>
        <taxon>Metazoa</taxon>
        <taxon>Ecdysozoa</taxon>
        <taxon>Nematoda</taxon>
        <taxon>Chromadorea</taxon>
        <taxon>Rhabditida</taxon>
        <taxon>Rhabditina</taxon>
        <taxon>Rhabditomorpha</taxon>
        <taxon>Rhabditoidea</taxon>
        <taxon>Rhabditidae</taxon>
        <taxon>Peloderinae</taxon>
        <taxon>Caenorhabditis</taxon>
    </lineage>
</organism>
<evidence type="ECO:0000256" key="2">
    <source>
        <dbReference type="ARBA" id="ARBA00005884"/>
    </source>
</evidence>
<dbReference type="Pfam" id="PF01485">
    <property type="entry name" value="IBR"/>
    <property type="match status" value="1"/>
</dbReference>
<dbReference type="EC" id="2.3.2.31" evidence="3"/>
<dbReference type="GO" id="GO:0016567">
    <property type="term" value="P:protein ubiquitination"/>
    <property type="evidence" value="ECO:0007669"/>
    <property type="project" value="InterPro"/>
</dbReference>
<sequence>MLYDGNFDMEDEESGTKLAENSDESIMDSQDEWDNDDDDLKQVDSDEDDSEEENKWIIKEAVVENKILTYSEILASMQAVIKDVQSVLQQPAGICRILLQNHKWSKGQLLERFYEDPEFLTNTNMIPSDPAQKPEDGPRDCDICCENTELVGLSCNHMACKDCWKFYLAEKIKEGKSIIECMASDCKLLVYDFNEFVGDDKEMITQFEKLTVNAYVESTSSISWCPSENCSLAVKSDSNGIVECSCGTKFCSSCGSAPHDPATCRHVKIWNRKAEKEKATSSVGFSTDKDTFQWILSNTKDCPKCMTAIEKNGGCMRMSCRNQQCRFEFCWMCLRQWSVHGYSPCNTNPGNQESRNPENQESRNRGNQESRNPGNQESRNPGNQESRNPGNQESRNPGIQKSRSPGIQESRNPGFQESRKPGIQEFGNSGIQESRNPGNQGSRSVGIQESRNRFSEEAEKNRLDSRAELLRFMFFYNRFKAHEQSLGLEKKLIQKIEKKMDEMQTAGMCYSETLFLRKAVDTLSNCRRNLQYTYVFAYFLERNNHAIIFENNQNDLEMATEQLSSFMEQKLDAVTDLKVLSRNVQDKARYVEHRRKVLSEHCVEGLEMENWVFNE</sequence>
<reference evidence="12 13" key="1">
    <citation type="submission" date="2022-05" db="EMBL/GenBank/DDBJ databases">
        <title>Chromosome-level reference genomes for two strains of Caenorhabditis briggsae: an improved platform for comparative genomics.</title>
        <authorList>
            <person name="Stevens L."/>
            <person name="Andersen E.C."/>
        </authorList>
    </citation>
    <scope>NUCLEOTIDE SEQUENCE [LARGE SCALE GENOMIC DNA]</scope>
    <source>
        <strain evidence="12">QX1410_ONT</strain>
        <tissue evidence="12">Whole-organism</tissue>
    </source>
</reference>
<evidence type="ECO:0000256" key="3">
    <source>
        <dbReference type="ARBA" id="ARBA00012251"/>
    </source>
</evidence>
<feature type="compositionally biased region" description="Acidic residues" evidence="10">
    <location>
        <begin position="21"/>
        <end position="52"/>
    </location>
</feature>
<keyword evidence="7" id="KW-0863">Zinc-finger</keyword>
<dbReference type="InterPro" id="IPR002867">
    <property type="entry name" value="IBR_dom"/>
</dbReference>
<dbReference type="Pfam" id="PF22191">
    <property type="entry name" value="IBR_1"/>
    <property type="match status" value="1"/>
</dbReference>
<feature type="compositionally biased region" description="Polar residues" evidence="10">
    <location>
        <begin position="426"/>
        <end position="449"/>
    </location>
</feature>
<dbReference type="AlphaFoldDB" id="A0AAE9DP28"/>
<evidence type="ECO:0000256" key="9">
    <source>
        <dbReference type="ARBA" id="ARBA00022833"/>
    </source>
</evidence>
<evidence type="ECO:0000259" key="11">
    <source>
        <dbReference type="PROSITE" id="PS51873"/>
    </source>
</evidence>
<dbReference type="InterPro" id="IPR048962">
    <property type="entry name" value="ARIH1-like_UBL"/>
</dbReference>
<dbReference type="CDD" id="cd16773">
    <property type="entry name" value="RING-HC_RBR_TRIAD1"/>
    <property type="match status" value="1"/>
</dbReference>
<dbReference type="Pfam" id="PF19422">
    <property type="entry name" value="Ariadne"/>
    <property type="match status" value="1"/>
</dbReference>
<keyword evidence="6" id="KW-0677">Repeat</keyword>
<evidence type="ECO:0000256" key="4">
    <source>
        <dbReference type="ARBA" id="ARBA00022679"/>
    </source>
</evidence>
<evidence type="ECO:0000313" key="12">
    <source>
        <dbReference type="EMBL" id="ULU08796.1"/>
    </source>
</evidence>
<dbReference type="SMART" id="SM00647">
    <property type="entry name" value="IBR"/>
    <property type="match status" value="2"/>
</dbReference>
<feature type="compositionally biased region" description="Basic and acidic residues" evidence="10">
    <location>
        <begin position="355"/>
        <end position="368"/>
    </location>
</feature>
<dbReference type="EMBL" id="CP090892">
    <property type="protein sequence ID" value="ULU08796.1"/>
    <property type="molecule type" value="Genomic_DNA"/>
</dbReference>
<evidence type="ECO:0000256" key="8">
    <source>
        <dbReference type="ARBA" id="ARBA00022786"/>
    </source>
</evidence>
<dbReference type="SUPFAM" id="SSF57850">
    <property type="entry name" value="RING/U-box"/>
    <property type="match status" value="3"/>
</dbReference>
<dbReference type="InterPro" id="IPR031127">
    <property type="entry name" value="E3_UB_ligase_RBR"/>
</dbReference>
<dbReference type="GO" id="GO:0008270">
    <property type="term" value="F:zinc ion binding"/>
    <property type="evidence" value="ECO:0007669"/>
    <property type="project" value="UniProtKB-KW"/>
</dbReference>
<evidence type="ECO:0000256" key="10">
    <source>
        <dbReference type="SAM" id="MobiDB-lite"/>
    </source>
</evidence>
<comment type="catalytic activity">
    <reaction evidence="1">
        <text>[E2 ubiquitin-conjugating enzyme]-S-ubiquitinyl-L-cysteine + [acceptor protein]-L-lysine = [E2 ubiquitin-conjugating enzyme]-L-cysteine + [acceptor protein]-N(6)-ubiquitinyl-L-lysine.</text>
        <dbReference type="EC" id="2.3.2.31"/>
    </reaction>
</comment>
<dbReference type="PANTHER" id="PTHR11685">
    <property type="entry name" value="RBR FAMILY RING FINGER AND IBR DOMAIN-CONTAINING"/>
    <property type="match status" value="1"/>
</dbReference>
<keyword evidence="9" id="KW-0862">Zinc</keyword>
<keyword evidence="5" id="KW-0479">Metal-binding</keyword>
<dbReference type="Proteomes" id="UP000827892">
    <property type="component" value="Chromosome II"/>
</dbReference>
<dbReference type="Pfam" id="PF21235">
    <property type="entry name" value="UBA_ARI1"/>
    <property type="match status" value="1"/>
</dbReference>
<evidence type="ECO:0000256" key="6">
    <source>
        <dbReference type="ARBA" id="ARBA00022737"/>
    </source>
</evidence>
<evidence type="ECO:0000313" key="13">
    <source>
        <dbReference type="Proteomes" id="UP000827892"/>
    </source>
</evidence>
<dbReference type="InterPro" id="IPR013083">
    <property type="entry name" value="Znf_RING/FYVE/PHD"/>
</dbReference>
<feature type="compositionally biased region" description="Polar residues" evidence="10">
    <location>
        <begin position="369"/>
        <end position="415"/>
    </location>
</feature>
<keyword evidence="4" id="KW-0808">Transferase</keyword>
<feature type="domain" description="RING-type" evidence="11">
    <location>
        <begin position="137"/>
        <end position="351"/>
    </location>
</feature>
<comment type="similarity">
    <text evidence="2">Belongs to the RBR family. Ariadne subfamily.</text>
</comment>
<dbReference type="InterPro" id="IPR045840">
    <property type="entry name" value="Ariadne"/>
</dbReference>
<feature type="region of interest" description="Disordered" evidence="10">
    <location>
        <begin position="1"/>
        <end position="53"/>
    </location>
</feature>
<dbReference type="GO" id="GO:0061630">
    <property type="term" value="F:ubiquitin protein ligase activity"/>
    <property type="evidence" value="ECO:0007669"/>
    <property type="project" value="UniProtKB-EC"/>
</dbReference>
<proteinExistence type="inferred from homology"/>
<dbReference type="PROSITE" id="PS51873">
    <property type="entry name" value="TRIAD"/>
    <property type="match status" value="1"/>
</dbReference>
<gene>
    <name evidence="12" type="ORF">L3Y34_019780</name>
</gene>
<name>A0AAE9DP28_CAEBR</name>
<dbReference type="InterPro" id="IPR044066">
    <property type="entry name" value="TRIAD_supradom"/>
</dbReference>
<protein>
    <recommendedName>
        <fullName evidence="3">RBR-type E3 ubiquitin transferase</fullName>
        <ecNumber evidence="3">2.3.2.31</ecNumber>
    </recommendedName>
</protein>
<feature type="region of interest" description="Disordered" evidence="10">
    <location>
        <begin position="347"/>
        <end position="461"/>
    </location>
</feature>
<evidence type="ECO:0000256" key="1">
    <source>
        <dbReference type="ARBA" id="ARBA00001798"/>
    </source>
</evidence>
<feature type="compositionally biased region" description="Basic and acidic residues" evidence="10">
    <location>
        <begin position="450"/>
        <end position="461"/>
    </location>
</feature>
<keyword evidence="8" id="KW-0833">Ubl conjugation pathway</keyword>